<evidence type="ECO:0000256" key="1">
    <source>
        <dbReference type="ARBA" id="ARBA00000085"/>
    </source>
</evidence>
<proteinExistence type="predicted"/>
<evidence type="ECO:0000256" key="8">
    <source>
        <dbReference type="ARBA" id="ARBA00023012"/>
    </source>
</evidence>
<keyword evidence="8" id="KW-0902">Two-component regulatory system</keyword>
<dbReference type="CDD" id="cd00082">
    <property type="entry name" value="HisKA"/>
    <property type="match status" value="1"/>
</dbReference>
<dbReference type="KEGG" id="nja:NSJP_0437"/>
<dbReference type="Gene3D" id="3.30.565.10">
    <property type="entry name" value="Histidine kinase-like ATPase, C-terminal domain"/>
    <property type="match status" value="1"/>
</dbReference>
<reference evidence="10 11" key="1">
    <citation type="submission" date="2017-03" db="EMBL/GenBank/DDBJ databases">
        <authorList>
            <person name="Afonso C.L."/>
            <person name="Miller P.J."/>
            <person name="Scott M.A."/>
            <person name="Spackman E."/>
            <person name="Goraichik I."/>
            <person name="Dimitrov K.M."/>
            <person name="Suarez D.L."/>
            <person name="Swayne D.E."/>
        </authorList>
    </citation>
    <scope>NUCLEOTIDE SEQUENCE [LARGE SCALE GENOMIC DNA]</scope>
    <source>
        <strain evidence="10">Genome sequencing of Nitrospira japonica strain NJ11</strain>
    </source>
</reference>
<dbReference type="SMART" id="SM00388">
    <property type="entry name" value="HisKA"/>
    <property type="match status" value="1"/>
</dbReference>
<dbReference type="OrthoDB" id="9772100at2"/>
<feature type="domain" description="Histidine kinase" evidence="9">
    <location>
        <begin position="142"/>
        <end position="351"/>
    </location>
</feature>
<evidence type="ECO:0000256" key="5">
    <source>
        <dbReference type="ARBA" id="ARBA00022741"/>
    </source>
</evidence>
<gene>
    <name evidence="10" type="ORF">NSJP_0437</name>
</gene>
<evidence type="ECO:0000256" key="4">
    <source>
        <dbReference type="ARBA" id="ARBA00022679"/>
    </source>
</evidence>
<keyword evidence="11" id="KW-1185">Reference proteome</keyword>
<dbReference type="SUPFAM" id="SSF51735">
    <property type="entry name" value="NAD(P)-binding Rossmann-fold domains"/>
    <property type="match status" value="1"/>
</dbReference>
<accession>A0A1W1I164</accession>
<evidence type="ECO:0000256" key="3">
    <source>
        <dbReference type="ARBA" id="ARBA00022553"/>
    </source>
</evidence>
<dbReference type="GO" id="GO:0000155">
    <property type="term" value="F:phosphorelay sensor kinase activity"/>
    <property type="evidence" value="ECO:0007669"/>
    <property type="project" value="InterPro"/>
</dbReference>
<keyword evidence="6 10" id="KW-0418">Kinase</keyword>
<dbReference type="InterPro" id="IPR036291">
    <property type="entry name" value="NAD(P)-bd_dom_sf"/>
</dbReference>
<evidence type="ECO:0000313" key="11">
    <source>
        <dbReference type="Proteomes" id="UP000192042"/>
    </source>
</evidence>
<dbReference type="STRING" id="1325564.NSJP_0437"/>
<evidence type="ECO:0000256" key="2">
    <source>
        <dbReference type="ARBA" id="ARBA00012438"/>
    </source>
</evidence>
<dbReference type="Pfam" id="PF00512">
    <property type="entry name" value="HisKA"/>
    <property type="match status" value="1"/>
</dbReference>
<dbReference type="AlphaFoldDB" id="A0A1W1I164"/>
<dbReference type="InterPro" id="IPR005467">
    <property type="entry name" value="His_kinase_dom"/>
</dbReference>
<keyword evidence="3" id="KW-0597">Phosphoprotein</keyword>
<dbReference type="InterPro" id="IPR004358">
    <property type="entry name" value="Sig_transdc_His_kin-like_C"/>
</dbReference>
<organism evidence="10 11">
    <name type="scientific">Nitrospira japonica</name>
    <dbReference type="NCBI Taxonomy" id="1325564"/>
    <lineage>
        <taxon>Bacteria</taxon>
        <taxon>Pseudomonadati</taxon>
        <taxon>Nitrospirota</taxon>
        <taxon>Nitrospiria</taxon>
        <taxon>Nitrospirales</taxon>
        <taxon>Nitrospiraceae</taxon>
        <taxon>Nitrospira</taxon>
    </lineage>
</organism>
<dbReference type="InterPro" id="IPR036890">
    <property type="entry name" value="HATPase_C_sf"/>
</dbReference>
<dbReference type="Pfam" id="PF02518">
    <property type="entry name" value="HATPase_c"/>
    <property type="match status" value="1"/>
</dbReference>
<dbReference type="PANTHER" id="PTHR43065:SF46">
    <property type="entry name" value="C4-DICARBOXYLATE TRANSPORT SENSOR PROTEIN DCTB"/>
    <property type="match status" value="1"/>
</dbReference>
<dbReference type="EC" id="2.7.13.3" evidence="2"/>
<dbReference type="SUPFAM" id="SSF55874">
    <property type="entry name" value="ATPase domain of HSP90 chaperone/DNA topoisomerase II/histidine kinase"/>
    <property type="match status" value="1"/>
</dbReference>
<dbReference type="RefSeq" id="WP_155969783.1">
    <property type="nucleotide sequence ID" value="NZ_LT828648.1"/>
</dbReference>
<dbReference type="PRINTS" id="PR00344">
    <property type="entry name" value="BCTRLSENSOR"/>
</dbReference>
<sequence length="355" mass="38214">MHNLTDSAVVSALAPTKVVILGAGRGGTALLDLLHQISAIEILGIADRDRRAPGLQRARDLRIPVTDRAEDLIAKHDVNLIMDVTGDPHMEHVIRLHRHPETDVLSGTASRVLWELVRHEARLQAELFHAEKMAGVGNFAAGIAHDINNPLQLILGLAENLAEERDLRTIHEQAKDIIEAVKRTSAICRDLTQYARKSSVNGDSQVNLNLRLDEALKIARYAASFHDITVVKRYGTGAVTTGNPDELLHVFVNLITNAVHAMDRGGGTLTLTTEAAGDAIRASIADTGCGMSSEVAGRIFEPFFTTKGPGKGTGLGLYNVKTIVNRMLGTITVDSHEGTGTTITLSFPPPRGVPP</sequence>
<dbReference type="EMBL" id="LT828648">
    <property type="protein sequence ID" value="SLM46609.1"/>
    <property type="molecule type" value="Genomic_DNA"/>
</dbReference>
<evidence type="ECO:0000313" key="10">
    <source>
        <dbReference type="EMBL" id="SLM46609.1"/>
    </source>
</evidence>
<evidence type="ECO:0000256" key="7">
    <source>
        <dbReference type="ARBA" id="ARBA00022840"/>
    </source>
</evidence>
<dbReference type="PANTHER" id="PTHR43065">
    <property type="entry name" value="SENSOR HISTIDINE KINASE"/>
    <property type="match status" value="1"/>
</dbReference>
<dbReference type="PROSITE" id="PS50109">
    <property type="entry name" value="HIS_KIN"/>
    <property type="match status" value="1"/>
</dbReference>
<dbReference type="Gene3D" id="3.40.50.720">
    <property type="entry name" value="NAD(P)-binding Rossmann-like Domain"/>
    <property type="match status" value="1"/>
</dbReference>
<comment type="catalytic activity">
    <reaction evidence="1">
        <text>ATP + protein L-histidine = ADP + protein N-phospho-L-histidine.</text>
        <dbReference type="EC" id="2.7.13.3"/>
    </reaction>
</comment>
<evidence type="ECO:0000259" key="9">
    <source>
        <dbReference type="PROSITE" id="PS50109"/>
    </source>
</evidence>
<keyword evidence="7" id="KW-0067">ATP-binding</keyword>
<dbReference type="Proteomes" id="UP000192042">
    <property type="component" value="Chromosome I"/>
</dbReference>
<dbReference type="InterPro" id="IPR036097">
    <property type="entry name" value="HisK_dim/P_sf"/>
</dbReference>
<evidence type="ECO:0000256" key="6">
    <source>
        <dbReference type="ARBA" id="ARBA00022777"/>
    </source>
</evidence>
<dbReference type="InterPro" id="IPR003661">
    <property type="entry name" value="HisK_dim/P_dom"/>
</dbReference>
<keyword evidence="5" id="KW-0547">Nucleotide-binding</keyword>
<dbReference type="SUPFAM" id="SSF47384">
    <property type="entry name" value="Homodimeric domain of signal transducing histidine kinase"/>
    <property type="match status" value="1"/>
</dbReference>
<dbReference type="GO" id="GO:0005524">
    <property type="term" value="F:ATP binding"/>
    <property type="evidence" value="ECO:0007669"/>
    <property type="project" value="UniProtKB-KW"/>
</dbReference>
<dbReference type="InterPro" id="IPR003594">
    <property type="entry name" value="HATPase_dom"/>
</dbReference>
<dbReference type="SMART" id="SM00387">
    <property type="entry name" value="HATPase_c"/>
    <property type="match status" value="1"/>
</dbReference>
<dbReference type="Gene3D" id="1.10.287.130">
    <property type="match status" value="1"/>
</dbReference>
<keyword evidence="4 10" id="KW-0808">Transferase</keyword>
<name>A0A1W1I164_9BACT</name>
<protein>
    <recommendedName>
        <fullName evidence="2">histidine kinase</fullName>
        <ecNumber evidence="2">2.7.13.3</ecNumber>
    </recommendedName>
</protein>